<dbReference type="Proteomes" id="UP000829354">
    <property type="component" value="Chromosome III"/>
</dbReference>
<feature type="compositionally biased region" description="Basic and acidic residues" evidence="1">
    <location>
        <begin position="104"/>
        <end position="114"/>
    </location>
</feature>
<feature type="region of interest" description="Disordered" evidence="1">
    <location>
        <begin position="27"/>
        <end position="55"/>
    </location>
</feature>
<reference evidence="2 3" key="1">
    <citation type="submission" date="2022-04" db="EMBL/GenBank/DDBJ databases">
        <title>Chromosome-level reference genomes for two strains of Caenorhabditis briggsae: an improved platform for comparative genomics.</title>
        <authorList>
            <person name="Stevens L."/>
            <person name="Andersen E."/>
        </authorList>
    </citation>
    <scope>NUCLEOTIDE SEQUENCE [LARGE SCALE GENOMIC DNA]</scope>
    <source>
        <strain evidence="2">VX34</strain>
        <tissue evidence="2">Whole-organism</tissue>
    </source>
</reference>
<evidence type="ECO:0000313" key="2">
    <source>
        <dbReference type="EMBL" id="UMM22133.1"/>
    </source>
</evidence>
<evidence type="ECO:0000313" key="3">
    <source>
        <dbReference type="Proteomes" id="UP000829354"/>
    </source>
</evidence>
<dbReference type="PANTHER" id="PTHR13066">
    <property type="entry name" value="BASIC LEUCINE ZIPPER NUCLEAR FACTOR 1 BLZF1 PROTEIN"/>
    <property type="match status" value="1"/>
</dbReference>
<keyword evidence="3" id="KW-1185">Reference proteome</keyword>
<dbReference type="GO" id="GO:0043001">
    <property type="term" value="P:Golgi to plasma membrane protein transport"/>
    <property type="evidence" value="ECO:0007669"/>
    <property type="project" value="InterPro"/>
</dbReference>
<accession>A0AAE9EIN1</accession>
<dbReference type="PANTHER" id="PTHR13066:SF2">
    <property type="entry name" value="GOLGIN-45"/>
    <property type="match status" value="1"/>
</dbReference>
<name>A0AAE9EIN1_CAEBR</name>
<dbReference type="AlphaFoldDB" id="A0AAE9EIN1"/>
<protein>
    <submittedName>
        <fullName evidence="2">Uncharacterized protein</fullName>
    </submittedName>
</protein>
<dbReference type="EMBL" id="CP092622">
    <property type="protein sequence ID" value="UMM22133.1"/>
    <property type="molecule type" value="Genomic_DNA"/>
</dbReference>
<feature type="compositionally biased region" description="Basic and acidic residues" evidence="1">
    <location>
        <begin position="28"/>
        <end position="39"/>
    </location>
</feature>
<dbReference type="InterPro" id="IPR027095">
    <property type="entry name" value="Golgin-45"/>
</dbReference>
<proteinExistence type="predicted"/>
<sequence length="291" mass="33813">MDLLDLYHAHDLSLATEGSYEVHFTNNKKSEEAEDRKSSESSSPDSNGKKKKTRIVPWEPYKAAVAPNKKGDVCPEKLPELIAYAMNSKSEQNNNMVMIERKELRDERRQRKSMEPQTTSSERETELEKELETLRKELNLEQKMNSELKRLMIATLSDELQGQVEALTEDKVRLAYRVDEYMGKLMVEDEESDRLRIDRDVWKCKFLAQSIRCDELTSKNEYLLKTLVGVQEAVKTKNVTSEEIRDFVQLDLQPLFHRSPCEERVRPITAKYSNLTISCCRNCTGRDIQLL</sequence>
<organism evidence="2 3">
    <name type="scientific">Caenorhabditis briggsae</name>
    <dbReference type="NCBI Taxonomy" id="6238"/>
    <lineage>
        <taxon>Eukaryota</taxon>
        <taxon>Metazoa</taxon>
        <taxon>Ecdysozoa</taxon>
        <taxon>Nematoda</taxon>
        <taxon>Chromadorea</taxon>
        <taxon>Rhabditida</taxon>
        <taxon>Rhabditina</taxon>
        <taxon>Rhabditomorpha</taxon>
        <taxon>Rhabditoidea</taxon>
        <taxon>Rhabditidae</taxon>
        <taxon>Peloderinae</taxon>
        <taxon>Caenorhabditis</taxon>
    </lineage>
</organism>
<feature type="region of interest" description="Disordered" evidence="1">
    <location>
        <begin position="104"/>
        <end position="126"/>
    </location>
</feature>
<evidence type="ECO:0000256" key="1">
    <source>
        <dbReference type="SAM" id="MobiDB-lite"/>
    </source>
</evidence>
<gene>
    <name evidence="2" type="ORF">L5515_003504</name>
</gene>
<dbReference type="GO" id="GO:0007030">
    <property type="term" value="P:Golgi organization"/>
    <property type="evidence" value="ECO:0007669"/>
    <property type="project" value="InterPro"/>
</dbReference>